<keyword evidence="2" id="KW-0812">Transmembrane</keyword>
<evidence type="ECO:0000313" key="4">
    <source>
        <dbReference type="Proteomes" id="UP000242015"/>
    </source>
</evidence>
<feature type="transmembrane region" description="Helical" evidence="2">
    <location>
        <begin position="240"/>
        <end position="259"/>
    </location>
</feature>
<name>A0A2R6C4M0_9ARCH</name>
<dbReference type="Proteomes" id="UP000242015">
    <property type="component" value="Unassembled WGS sequence"/>
</dbReference>
<dbReference type="AlphaFoldDB" id="A0A2R6C4M0"/>
<feature type="transmembrane region" description="Helical" evidence="2">
    <location>
        <begin position="170"/>
        <end position="191"/>
    </location>
</feature>
<sequence length="270" mass="29132">MGVCNPLAESASSDAGTPAPSGGGVAGAEARGMRLVLGAALDILPLALLFYIFVPAAVYPSLFHHAGTNREVCAATQLCTSWSTPWGIITSNFLFDGLSKNLIPMAYCFVFAVISIFSLPQTVRRRVSVGVVLTVFLSGVLANLAWLIAAEIEYIRSGVGSPPTSYGYSAVGYGLVGATTMLVILVFHRNVKTWRGGRRDIRVLGYLMLSGFCLFAVTIAVPVLLWSAHSLNTQQQHVNYLVHYVSFSLSSIAFLIPAFRRWILGEPMVR</sequence>
<organism evidence="3 4">
    <name type="scientific">Candidatus Marsarchaeota G2 archaeon BE_D</name>
    <dbReference type="NCBI Taxonomy" id="1978158"/>
    <lineage>
        <taxon>Archaea</taxon>
        <taxon>Candidatus Marsarchaeota</taxon>
        <taxon>Candidatus Marsarchaeota group 2</taxon>
    </lineage>
</organism>
<accession>A0A2R6C4M0</accession>
<keyword evidence="2" id="KW-1133">Transmembrane helix</keyword>
<feature type="transmembrane region" description="Helical" evidence="2">
    <location>
        <begin position="35"/>
        <end position="54"/>
    </location>
</feature>
<keyword evidence="2" id="KW-0472">Membrane</keyword>
<comment type="caution">
    <text evidence="3">The sequence shown here is derived from an EMBL/GenBank/DDBJ whole genome shotgun (WGS) entry which is preliminary data.</text>
</comment>
<evidence type="ECO:0000256" key="1">
    <source>
        <dbReference type="SAM" id="MobiDB-lite"/>
    </source>
</evidence>
<gene>
    <name evidence="3" type="ORF">B9Q04_18605</name>
</gene>
<feature type="transmembrane region" description="Helical" evidence="2">
    <location>
        <begin position="203"/>
        <end position="228"/>
    </location>
</feature>
<protein>
    <submittedName>
        <fullName evidence="3">Uncharacterized protein</fullName>
    </submittedName>
</protein>
<evidence type="ECO:0000313" key="3">
    <source>
        <dbReference type="EMBL" id="PSO05827.1"/>
    </source>
</evidence>
<feature type="transmembrane region" description="Helical" evidence="2">
    <location>
        <begin position="127"/>
        <end position="150"/>
    </location>
</feature>
<evidence type="ECO:0000256" key="2">
    <source>
        <dbReference type="SAM" id="Phobius"/>
    </source>
</evidence>
<dbReference type="EMBL" id="NEXF01000649">
    <property type="protein sequence ID" value="PSO05827.1"/>
    <property type="molecule type" value="Genomic_DNA"/>
</dbReference>
<feature type="transmembrane region" description="Helical" evidence="2">
    <location>
        <begin position="102"/>
        <end position="120"/>
    </location>
</feature>
<reference evidence="3 4" key="1">
    <citation type="submission" date="2017-04" db="EMBL/GenBank/DDBJ databases">
        <title>Novel microbial lineages endemic to geothermal iron-oxide mats fill important gaps in the evolutionary history of Archaea.</title>
        <authorList>
            <person name="Jay Z.J."/>
            <person name="Beam J.P."/>
            <person name="Dlakic M."/>
            <person name="Rusch D.B."/>
            <person name="Kozubal M.A."/>
            <person name="Inskeep W.P."/>
        </authorList>
    </citation>
    <scope>NUCLEOTIDE SEQUENCE [LARGE SCALE GENOMIC DNA]</scope>
    <source>
        <strain evidence="3">BE_D</strain>
    </source>
</reference>
<proteinExistence type="predicted"/>
<feature type="region of interest" description="Disordered" evidence="1">
    <location>
        <begin position="1"/>
        <end position="22"/>
    </location>
</feature>